<dbReference type="GO" id="GO:0000287">
    <property type="term" value="F:magnesium ion binding"/>
    <property type="evidence" value="ECO:0007669"/>
    <property type="project" value="TreeGrafter"/>
</dbReference>
<sequence length="202" mass="22813">MNRRIAFFDFDGTITTKDTLLEFIRFSKGTMRFALGFLLNSPWLVAMKLKLISNQAAKERILTFFFGKQTLSLFEQQCAAFSSDILPGLIRPKALAEINRLREGGATVVIVSASPENWIRQWASQVEADLIATRLGIFTDKKGETRLTGSIDGANCYGEEKVDRIRQRFALPDYTEIYTYGDTGGDKPMLLLGTVSFYKPFR</sequence>
<dbReference type="Gene3D" id="1.20.1440.100">
    <property type="entry name" value="SG protein - dephosphorylation function"/>
    <property type="match status" value="1"/>
</dbReference>
<dbReference type="NCBIfam" id="TIGR01488">
    <property type="entry name" value="HAD-SF-IB"/>
    <property type="match status" value="1"/>
</dbReference>
<dbReference type="Proteomes" id="UP000607559">
    <property type="component" value="Unassembled WGS sequence"/>
</dbReference>
<name>A0A8J2UHI6_9BACT</name>
<organism evidence="1 2">
    <name type="scientific">Puia dinghuensis</name>
    <dbReference type="NCBI Taxonomy" id="1792502"/>
    <lineage>
        <taxon>Bacteria</taxon>
        <taxon>Pseudomonadati</taxon>
        <taxon>Bacteroidota</taxon>
        <taxon>Chitinophagia</taxon>
        <taxon>Chitinophagales</taxon>
        <taxon>Chitinophagaceae</taxon>
        <taxon>Puia</taxon>
    </lineage>
</organism>
<dbReference type="AlphaFoldDB" id="A0A8J2UHI6"/>
<reference evidence="1" key="2">
    <citation type="submission" date="2020-09" db="EMBL/GenBank/DDBJ databases">
        <authorList>
            <person name="Sun Q."/>
            <person name="Zhou Y."/>
        </authorList>
    </citation>
    <scope>NUCLEOTIDE SEQUENCE</scope>
    <source>
        <strain evidence="1">CGMCC 1.15448</strain>
    </source>
</reference>
<comment type="caution">
    <text evidence="1">The sequence shown here is derived from an EMBL/GenBank/DDBJ whole genome shotgun (WGS) entry which is preliminary data.</text>
</comment>
<reference evidence="1" key="1">
    <citation type="journal article" date="2014" name="Int. J. Syst. Evol. Microbiol.">
        <title>Complete genome sequence of Corynebacterium casei LMG S-19264T (=DSM 44701T), isolated from a smear-ripened cheese.</title>
        <authorList>
            <consortium name="US DOE Joint Genome Institute (JGI-PGF)"/>
            <person name="Walter F."/>
            <person name="Albersmeier A."/>
            <person name="Kalinowski J."/>
            <person name="Ruckert C."/>
        </authorList>
    </citation>
    <scope>NUCLEOTIDE SEQUENCE</scope>
    <source>
        <strain evidence="1">CGMCC 1.15448</strain>
    </source>
</reference>
<dbReference type="InterPro" id="IPR050582">
    <property type="entry name" value="HAD-like_SerB"/>
</dbReference>
<dbReference type="InterPro" id="IPR036412">
    <property type="entry name" value="HAD-like_sf"/>
</dbReference>
<dbReference type="Gene3D" id="3.40.50.1000">
    <property type="entry name" value="HAD superfamily/HAD-like"/>
    <property type="match status" value="1"/>
</dbReference>
<keyword evidence="2" id="KW-1185">Reference proteome</keyword>
<dbReference type="InterPro" id="IPR006385">
    <property type="entry name" value="HAD_hydro_SerB1"/>
</dbReference>
<gene>
    <name evidence="1" type="primary">cicA</name>
    <name evidence="1" type="ORF">GCM10011511_45390</name>
</gene>
<dbReference type="Pfam" id="PF12710">
    <property type="entry name" value="HAD"/>
    <property type="match status" value="1"/>
</dbReference>
<evidence type="ECO:0000313" key="2">
    <source>
        <dbReference type="Proteomes" id="UP000607559"/>
    </source>
</evidence>
<dbReference type="GO" id="GO:0006564">
    <property type="term" value="P:L-serine biosynthetic process"/>
    <property type="evidence" value="ECO:0007669"/>
    <property type="project" value="TreeGrafter"/>
</dbReference>
<evidence type="ECO:0000313" key="1">
    <source>
        <dbReference type="EMBL" id="GGB16492.1"/>
    </source>
</evidence>
<dbReference type="RefSeq" id="WP_188936139.1">
    <property type="nucleotide sequence ID" value="NZ_BMJC01000005.1"/>
</dbReference>
<protein>
    <submittedName>
        <fullName evidence="1">Protein CicA</fullName>
    </submittedName>
</protein>
<accession>A0A8J2UHI6</accession>
<dbReference type="GO" id="GO:0005737">
    <property type="term" value="C:cytoplasm"/>
    <property type="evidence" value="ECO:0007669"/>
    <property type="project" value="TreeGrafter"/>
</dbReference>
<dbReference type="PANTHER" id="PTHR43344">
    <property type="entry name" value="PHOSPHOSERINE PHOSPHATASE"/>
    <property type="match status" value="1"/>
</dbReference>
<dbReference type="GO" id="GO:0036424">
    <property type="term" value="F:L-phosphoserine phosphatase activity"/>
    <property type="evidence" value="ECO:0007669"/>
    <property type="project" value="TreeGrafter"/>
</dbReference>
<dbReference type="NCBIfam" id="TIGR01490">
    <property type="entry name" value="HAD-SF-IB-hyp1"/>
    <property type="match status" value="1"/>
</dbReference>
<dbReference type="PANTHER" id="PTHR43344:SF14">
    <property type="entry name" value="HAD-IB FAMILY HYDROLASE"/>
    <property type="match status" value="1"/>
</dbReference>
<dbReference type="EMBL" id="BMJC01000005">
    <property type="protein sequence ID" value="GGB16492.1"/>
    <property type="molecule type" value="Genomic_DNA"/>
</dbReference>
<proteinExistence type="predicted"/>
<dbReference type="InterPro" id="IPR023214">
    <property type="entry name" value="HAD_sf"/>
</dbReference>
<dbReference type="SUPFAM" id="SSF56784">
    <property type="entry name" value="HAD-like"/>
    <property type="match status" value="1"/>
</dbReference>